<dbReference type="AlphaFoldDB" id="A0A9X0L3W4"/>
<dbReference type="EMBL" id="LNAL01000008">
    <property type="protein sequence ID" value="KUG06968.1"/>
    <property type="molecule type" value="Genomic_DNA"/>
</dbReference>
<protein>
    <recommendedName>
        <fullName evidence="2">Secretion system C-terminal sorting domain-containing protein</fullName>
    </recommendedName>
</protein>
<evidence type="ECO:0000313" key="3">
    <source>
        <dbReference type="EMBL" id="KUG06968.1"/>
    </source>
</evidence>
<evidence type="ECO:0000259" key="2">
    <source>
        <dbReference type="Pfam" id="PF18962"/>
    </source>
</evidence>
<name>A0A9X0L3W4_SOLP1</name>
<evidence type="ECO:0000313" key="4">
    <source>
        <dbReference type="Proteomes" id="UP000054223"/>
    </source>
</evidence>
<evidence type="ECO:0000256" key="1">
    <source>
        <dbReference type="SAM" id="SignalP"/>
    </source>
</evidence>
<feature type="chain" id="PRO_5040872602" description="Secretion system C-terminal sorting domain-containing protein" evidence="1">
    <location>
        <begin position="27"/>
        <end position="314"/>
    </location>
</feature>
<dbReference type="InterPro" id="IPR026444">
    <property type="entry name" value="Secre_tail"/>
</dbReference>
<dbReference type="InterPro" id="IPR038653">
    <property type="entry name" value="Put_CMD_sf"/>
</dbReference>
<comment type="caution">
    <text evidence="3">The sequence shown here is derived from an EMBL/GenBank/DDBJ whole genome shotgun (WGS) entry which is preliminary data.</text>
</comment>
<dbReference type="Pfam" id="PF18962">
    <property type="entry name" value="Por_Secre_tail"/>
    <property type="match status" value="1"/>
</dbReference>
<proteinExistence type="predicted"/>
<keyword evidence="1" id="KW-0732">Signal</keyword>
<organism evidence="3 4">
    <name type="scientific">Solirubrum puertoriconensis</name>
    <dbReference type="NCBI Taxonomy" id="1751427"/>
    <lineage>
        <taxon>Bacteria</taxon>
        <taxon>Pseudomonadati</taxon>
        <taxon>Bacteroidota</taxon>
        <taxon>Cytophagia</taxon>
        <taxon>Cytophagales</taxon>
    </lineage>
</organism>
<dbReference type="NCBIfam" id="TIGR04183">
    <property type="entry name" value="Por_Secre_tail"/>
    <property type="match status" value="1"/>
</dbReference>
<feature type="signal peptide" evidence="1">
    <location>
        <begin position="1"/>
        <end position="26"/>
    </location>
</feature>
<accession>A0A9X0L3W4</accession>
<gene>
    <name evidence="3" type="ORF">ASU33_06505</name>
</gene>
<sequence length="314" mass="33241">MLTSPKPAMKKFLLLFGLLAPAALQAQTLPNNGFENWTTSGLRESLNGWYSLDDLVATQLPFSLGFATKSTDRHAGNFAVQLQSKQIAFPGLPFTGYVPSVVFVGSKIDPQNPETAGGIPFTSRPGSVRFWYKLTLAPNDSAAALAALSRGPRTAQGNFIGTGGLDLPARSTFGQAAYNIEYEPGTLTPDTLRLGFVVGTGNATASSTLIVDEVTFGSRVTSNKQSAALAAALSVYPNPSSTGEFALASLDNPAVATAPLSVTDALGREVYREGAAPRGLYNGRALRLQNQQPGMYLLRLETPAGTVTRRLVIR</sequence>
<feature type="domain" description="Secretion system C-terminal sorting" evidence="2">
    <location>
        <begin position="235"/>
        <end position="313"/>
    </location>
</feature>
<dbReference type="Proteomes" id="UP000054223">
    <property type="component" value="Unassembled WGS sequence"/>
</dbReference>
<keyword evidence="4" id="KW-1185">Reference proteome</keyword>
<dbReference type="Gene3D" id="2.60.120.890">
    <property type="entry name" value="BT2081, beta-jelly-roll domain"/>
    <property type="match status" value="1"/>
</dbReference>
<reference evidence="3 4" key="1">
    <citation type="submission" date="2015-11" db="EMBL/GenBank/DDBJ databases">
        <title>Solirubrum puertoriconensis gen. nov. an environmental bacteria isolated in Puerto Rico.</title>
        <authorList>
            <person name="Cuebas-Irizarry M.F."/>
            <person name="Montalvo-Rodriguez R."/>
        </authorList>
    </citation>
    <scope>NUCLEOTIDE SEQUENCE [LARGE SCALE GENOMIC DNA]</scope>
    <source>
        <strain evidence="3 4">MC1A</strain>
    </source>
</reference>